<name>A0A4V1LFV8_9BACI</name>
<dbReference type="OrthoDB" id="2797634at2"/>
<dbReference type="AlphaFoldDB" id="A0A4V1LFV8"/>
<gene>
    <name evidence="1" type="ORF">DS745_23350</name>
</gene>
<evidence type="ECO:0000313" key="1">
    <source>
        <dbReference type="EMBL" id="RXI96639.1"/>
    </source>
</evidence>
<reference evidence="1 2" key="1">
    <citation type="journal article" date="2019" name="Int. J. Syst. Evol. Microbiol.">
        <title>Anaerobacillus alkaliphilus sp. nov., a novel alkaliphilic and moderately halophilic bacterium.</title>
        <authorList>
            <person name="Borsodi A.K."/>
            <person name="Aszalos J.M."/>
            <person name="Bihari P."/>
            <person name="Nagy I."/>
            <person name="Schumann P."/>
            <person name="Sproer C."/>
            <person name="Kovacs A.L."/>
            <person name="Boka K."/>
            <person name="Dobosy P."/>
            <person name="Ovari M."/>
            <person name="Szili-Kovacs T."/>
            <person name="Toth E."/>
        </authorList>
    </citation>
    <scope>NUCLEOTIDE SEQUENCE [LARGE SCALE GENOMIC DNA]</scope>
    <source>
        <strain evidence="1 2">B16-10</strain>
    </source>
</reference>
<comment type="caution">
    <text evidence="1">The sequence shown here is derived from an EMBL/GenBank/DDBJ whole genome shotgun (WGS) entry which is preliminary data.</text>
</comment>
<accession>A0A4V1LFV8</accession>
<organism evidence="1 2">
    <name type="scientific">Anaerobacillus alkaliphilus</name>
    <dbReference type="NCBI Taxonomy" id="1548597"/>
    <lineage>
        <taxon>Bacteria</taxon>
        <taxon>Bacillati</taxon>
        <taxon>Bacillota</taxon>
        <taxon>Bacilli</taxon>
        <taxon>Bacillales</taxon>
        <taxon>Bacillaceae</taxon>
        <taxon>Anaerobacillus</taxon>
    </lineage>
</organism>
<evidence type="ECO:0000313" key="2">
    <source>
        <dbReference type="Proteomes" id="UP000290649"/>
    </source>
</evidence>
<proteinExistence type="predicted"/>
<keyword evidence="2" id="KW-1185">Reference proteome</keyword>
<dbReference type="EMBL" id="QOUX01000047">
    <property type="protein sequence ID" value="RXI96639.1"/>
    <property type="molecule type" value="Genomic_DNA"/>
</dbReference>
<sequence>MKKLVLCKCGSGKYFEQCCDTNVRVLAIPNNGPHHQKEILTKLSIGREFGMRFRGVYEFYGNDLIEFKLKNPKSRSRNEFLRVLAQYVTEYLEDVCLSSWNEPDFWEEFIILYYPCFIQVTSQEKEVEKFVSELKRFLHWIDIKYKIPLFKTIDSYIKEMFLELKDCEATINRLYKHEFPNFLNEDCNIQTDFFGRLDKLEEFPEKKDTLFEIKSLNRVYLVVTELETNENFYLKGLPSATVYPGMIISGSIGRKKGDWAWTWGIPENVFPKSSKKYLDDIRL</sequence>
<dbReference type="RefSeq" id="WP_129080610.1">
    <property type="nucleotide sequence ID" value="NZ_QOUX01000047.1"/>
</dbReference>
<protein>
    <recommendedName>
        <fullName evidence="3">SEC-C domain-containing protein</fullName>
    </recommendedName>
</protein>
<dbReference type="Proteomes" id="UP000290649">
    <property type="component" value="Unassembled WGS sequence"/>
</dbReference>
<evidence type="ECO:0008006" key="3">
    <source>
        <dbReference type="Google" id="ProtNLM"/>
    </source>
</evidence>